<keyword evidence="1" id="KW-0812">Transmembrane</keyword>
<proteinExistence type="predicted"/>
<dbReference type="RefSeq" id="WP_111644875.1">
    <property type="nucleotide sequence ID" value="NZ_QLMH01000004.1"/>
</dbReference>
<dbReference type="EMBL" id="QLMH01000004">
    <property type="protein sequence ID" value="RAK20445.1"/>
    <property type="molecule type" value="Genomic_DNA"/>
</dbReference>
<evidence type="ECO:0000313" key="2">
    <source>
        <dbReference type="EMBL" id="RAK20445.1"/>
    </source>
</evidence>
<gene>
    <name evidence="2" type="ORF">B0I26_10497</name>
</gene>
<protein>
    <submittedName>
        <fullName evidence="2">Putative F0F1-ATPase subunit (Ca2+/Mg2+ transporter)</fullName>
    </submittedName>
</protein>
<reference evidence="2 3" key="1">
    <citation type="submission" date="2018-06" db="EMBL/GenBank/DDBJ databases">
        <title>Genomic Encyclopedia of Type Strains, Phase III (KMG-III): the genomes of soil and plant-associated and newly described type strains.</title>
        <authorList>
            <person name="Whitman W."/>
        </authorList>
    </citation>
    <scope>NUCLEOTIDE SEQUENCE [LARGE SCALE GENOMIC DNA]</scope>
    <source>
        <strain evidence="2 3">CGMCC 1.8979</strain>
    </source>
</reference>
<dbReference type="Pfam" id="PF09527">
    <property type="entry name" value="ATPase_gene1"/>
    <property type="match status" value="1"/>
</dbReference>
<accession>A0A327YL30</accession>
<keyword evidence="3" id="KW-1185">Reference proteome</keyword>
<comment type="caution">
    <text evidence="2">The sequence shown here is derived from an EMBL/GenBank/DDBJ whole genome shotgun (WGS) entry which is preliminary data.</text>
</comment>
<feature type="transmembrane region" description="Helical" evidence="1">
    <location>
        <begin position="45"/>
        <end position="63"/>
    </location>
</feature>
<dbReference type="OrthoDB" id="282803at2"/>
<evidence type="ECO:0000313" key="3">
    <source>
        <dbReference type="Proteomes" id="UP000248555"/>
    </source>
</evidence>
<evidence type="ECO:0000256" key="1">
    <source>
        <dbReference type="SAM" id="Phobius"/>
    </source>
</evidence>
<keyword evidence="1" id="KW-0472">Membrane</keyword>
<feature type="transmembrane region" description="Helical" evidence="1">
    <location>
        <begin position="12"/>
        <end position="33"/>
    </location>
</feature>
<sequence>MRQNQRHPLQAIGLMSAIASQLVGSILVGIFGGRWIDRQFDTEPLFLIIGLLLGLATGVYAMLRTVRQYFSGD</sequence>
<dbReference type="Proteomes" id="UP000248555">
    <property type="component" value="Unassembled WGS sequence"/>
</dbReference>
<keyword evidence="1" id="KW-1133">Transmembrane helix</keyword>
<dbReference type="InterPro" id="IPR032820">
    <property type="entry name" value="ATPase_put"/>
</dbReference>
<dbReference type="AlphaFoldDB" id="A0A327YL30"/>
<name>A0A327YL30_9BACL</name>
<organism evidence="2 3">
    <name type="scientific">Paranoxybacillus vitaminiphilus</name>
    <dbReference type="NCBI Taxonomy" id="581036"/>
    <lineage>
        <taxon>Bacteria</taxon>
        <taxon>Bacillati</taxon>
        <taxon>Bacillota</taxon>
        <taxon>Bacilli</taxon>
        <taxon>Bacillales</taxon>
        <taxon>Anoxybacillaceae</taxon>
        <taxon>Paranoxybacillus</taxon>
    </lineage>
</organism>